<reference evidence="3" key="1">
    <citation type="journal article" date="2019" name="Int. J. Syst. Evol. Microbiol.">
        <title>The Global Catalogue of Microorganisms (GCM) 10K type strain sequencing project: providing services to taxonomists for standard genome sequencing and annotation.</title>
        <authorList>
            <consortium name="The Broad Institute Genomics Platform"/>
            <consortium name="The Broad Institute Genome Sequencing Center for Infectious Disease"/>
            <person name="Wu L."/>
            <person name="Ma J."/>
        </authorList>
    </citation>
    <scope>NUCLEOTIDE SEQUENCE [LARGE SCALE GENOMIC DNA]</scope>
    <source>
        <strain evidence="3">JCM 31920</strain>
    </source>
</reference>
<protein>
    <recommendedName>
        <fullName evidence="1">Transposase (putative) YhgA-like domain-containing protein</fullName>
    </recommendedName>
</protein>
<name>A0ABP8M3Z5_9BACT</name>
<accession>A0ABP8M3Z5</accession>
<dbReference type="Pfam" id="PF04754">
    <property type="entry name" value="Transposase_31"/>
    <property type="match status" value="1"/>
</dbReference>
<dbReference type="RefSeq" id="WP_345030482.1">
    <property type="nucleotide sequence ID" value="NZ_BAABEY010000026.1"/>
</dbReference>
<evidence type="ECO:0000259" key="1">
    <source>
        <dbReference type="Pfam" id="PF04754"/>
    </source>
</evidence>
<feature type="domain" description="Transposase (putative) YhgA-like" evidence="1">
    <location>
        <begin position="8"/>
        <end position="70"/>
    </location>
</feature>
<organism evidence="2 3">
    <name type="scientific">Ravibacter arvi</name>
    <dbReference type="NCBI Taxonomy" id="2051041"/>
    <lineage>
        <taxon>Bacteria</taxon>
        <taxon>Pseudomonadati</taxon>
        <taxon>Bacteroidota</taxon>
        <taxon>Cytophagia</taxon>
        <taxon>Cytophagales</taxon>
        <taxon>Spirosomataceae</taxon>
        <taxon>Ravibacter</taxon>
    </lineage>
</organism>
<dbReference type="Proteomes" id="UP001501508">
    <property type="component" value="Unassembled WGS sequence"/>
</dbReference>
<evidence type="ECO:0000313" key="3">
    <source>
        <dbReference type="Proteomes" id="UP001501508"/>
    </source>
</evidence>
<comment type="caution">
    <text evidence="2">The sequence shown here is derived from an EMBL/GenBank/DDBJ whole genome shotgun (WGS) entry which is preliminary data.</text>
</comment>
<gene>
    <name evidence="2" type="ORF">GCM10023091_29170</name>
</gene>
<proteinExistence type="predicted"/>
<dbReference type="EMBL" id="BAABEY010000026">
    <property type="protein sequence ID" value="GAA4442399.1"/>
    <property type="molecule type" value="Genomic_DNA"/>
</dbReference>
<dbReference type="InterPro" id="IPR006842">
    <property type="entry name" value="Transposase_31"/>
</dbReference>
<sequence>MTTIASIHDKFLRAILADKQIAIDYFRACLPKNVADLLDFSPPTQLPDTYISKALRKTASDIVYSCGSKRSKRDLKISLVQEVTPAYVARIREELGEK</sequence>
<evidence type="ECO:0000313" key="2">
    <source>
        <dbReference type="EMBL" id="GAA4442399.1"/>
    </source>
</evidence>
<keyword evidence="3" id="KW-1185">Reference proteome</keyword>